<evidence type="ECO:0000313" key="10">
    <source>
        <dbReference type="Proteomes" id="UP000617628"/>
    </source>
</evidence>
<gene>
    <name evidence="7 9" type="primary">lpxD</name>
    <name evidence="9" type="ORF">JIN87_23060</name>
</gene>
<sequence length="346" mass="36788">MEISVPYNAVLDRIDYTSFDGELGIRSITGVASLEEAKTGDATFVASANFADELEKSAASLVILEEGLELQPKNGQLFLRVKSPAIEFAKLCELVAEQMWMRPPPGISPLADVSPAAKIDPSVTIEAFVSIAEGVEIGPDCVIGKGSVIAADCKLGEGCVLRSRVTLERDTVLGKRVRIHSGAVLGADGFGYEFEKGRHRKVPQVSCVIVGDDVEIGANATIDRGRLSPTRIGEGTKIDNLVQVAHNCVIGKHCILCALVGLAGSTTLEDYVVFAGYAASAGHLTIGAGAQLAGECVAYSDLEGGKKYGGSPAMPLMAYQRIRILTRRLPDLFKRVTQLESQLLKD</sequence>
<dbReference type="EMBL" id="JAENIL010000058">
    <property type="protein sequence ID" value="MBK1879783.1"/>
    <property type="molecule type" value="Genomic_DNA"/>
</dbReference>
<evidence type="ECO:0000256" key="3">
    <source>
        <dbReference type="ARBA" id="ARBA00022679"/>
    </source>
</evidence>
<keyword evidence="2 7" id="KW-0441">Lipid A biosynthesis</keyword>
<comment type="pathway">
    <text evidence="7">Bacterial outer membrane biogenesis; LPS lipid A biosynthesis.</text>
</comment>
<feature type="active site" description="Proton acceptor" evidence="7">
    <location>
        <position position="246"/>
    </location>
</feature>
<dbReference type="Gene3D" id="3.40.1390.10">
    <property type="entry name" value="MurE/MurF, N-terminal domain"/>
    <property type="match status" value="1"/>
</dbReference>
<keyword evidence="10" id="KW-1185">Reference proteome</keyword>
<dbReference type="NCBIfam" id="TIGR01853">
    <property type="entry name" value="lipid_A_lpxD"/>
    <property type="match status" value="1"/>
</dbReference>
<keyword evidence="5 7" id="KW-0443">Lipid metabolism</keyword>
<evidence type="ECO:0000256" key="1">
    <source>
        <dbReference type="ARBA" id="ARBA00022516"/>
    </source>
</evidence>
<keyword evidence="1 7" id="KW-0444">Lipid biosynthesis</keyword>
<dbReference type="PANTHER" id="PTHR43378:SF2">
    <property type="entry name" value="UDP-3-O-ACYLGLUCOSAMINE N-ACYLTRANSFERASE 1, MITOCHONDRIAL-RELATED"/>
    <property type="match status" value="1"/>
</dbReference>
<proteinExistence type="inferred from homology"/>
<keyword evidence="6 7" id="KW-0012">Acyltransferase</keyword>
<dbReference type="NCBIfam" id="NF002060">
    <property type="entry name" value="PRK00892.1"/>
    <property type="match status" value="1"/>
</dbReference>
<dbReference type="InterPro" id="IPR020573">
    <property type="entry name" value="UDP_GlcNAc_AcTrfase_non-rep"/>
</dbReference>
<feature type="domain" description="UDP-3-O-[3-hydroxymyristoyl] glucosamine N-acyltransferase non-repeat region" evidence="8">
    <location>
        <begin position="27"/>
        <end position="94"/>
    </location>
</feature>
<dbReference type="GO" id="GO:0016020">
    <property type="term" value="C:membrane"/>
    <property type="evidence" value="ECO:0007669"/>
    <property type="project" value="GOC"/>
</dbReference>
<dbReference type="InterPro" id="IPR007691">
    <property type="entry name" value="LpxD"/>
</dbReference>
<evidence type="ECO:0000259" key="8">
    <source>
        <dbReference type="Pfam" id="PF04613"/>
    </source>
</evidence>
<dbReference type="PANTHER" id="PTHR43378">
    <property type="entry name" value="UDP-3-O-ACYLGLUCOSAMINE N-ACYLTRANSFERASE"/>
    <property type="match status" value="1"/>
</dbReference>
<keyword evidence="4 7" id="KW-0677">Repeat</keyword>
<evidence type="ECO:0000256" key="7">
    <source>
        <dbReference type="HAMAP-Rule" id="MF_00523"/>
    </source>
</evidence>
<dbReference type="GO" id="GO:0016410">
    <property type="term" value="F:N-acyltransferase activity"/>
    <property type="evidence" value="ECO:0007669"/>
    <property type="project" value="InterPro"/>
</dbReference>
<comment type="catalytic activity">
    <reaction evidence="7">
        <text>a UDP-3-O-[(3R)-3-hydroxyacyl]-alpha-D-glucosamine + a (3R)-hydroxyacyl-[ACP] = a UDP-2-N,3-O-bis[(3R)-3-hydroxyacyl]-alpha-D-glucosamine + holo-[ACP] + H(+)</text>
        <dbReference type="Rhea" id="RHEA:53836"/>
        <dbReference type="Rhea" id="RHEA-COMP:9685"/>
        <dbReference type="Rhea" id="RHEA-COMP:9945"/>
        <dbReference type="ChEBI" id="CHEBI:15378"/>
        <dbReference type="ChEBI" id="CHEBI:64479"/>
        <dbReference type="ChEBI" id="CHEBI:78827"/>
        <dbReference type="ChEBI" id="CHEBI:137740"/>
        <dbReference type="ChEBI" id="CHEBI:137748"/>
        <dbReference type="EC" id="2.3.1.191"/>
    </reaction>
</comment>
<evidence type="ECO:0000313" key="9">
    <source>
        <dbReference type="EMBL" id="MBK1879783.1"/>
    </source>
</evidence>
<organism evidence="9 10">
    <name type="scientific">Pelagicoccus mobilis</name>
    <dbReference type="NCBI Taxonomy" id="415221"/>
    <lineage>
        <taxon>Bacteria</taxon>
        <taxon>Pseudomonadati</taxon>
        <taxon>Verrucomicrobiota</taxon>
        <taxon>Opitutia</taxon>
        <taxon>Puniceicoccales</taxon>
        <taxon>Pelagicoccaceae</taxon>
        <taxon>Pelagicoccus</taxon>
    </lineage>
</organism>
<evidence type="ECO:0000256" key="4">
    <source>
        <dbReference type="ARBA" id="ARBA00022737"/>
    </source>
</evidence>
<evidence type="ECO:0000256" key="6">
    <source>
        <dbReference type="ARBA" id="ARBA00023315"/>
    </source>
</evidence>
<comment type="similarity">
    <text evidence="7">Belongs to the transferase hexapeptide repeat family. LpxD subfamily.</text>
</comment>
<dbReference type="Proteomes" id="UP000617628">
    <property type="component" value="Unassembled WGS sequence"/>
</dbReference>
<keyword evidence="3 7" id="KW-0808">Transferase</keyword>
<dbReference type="CDD" id="cd03352">
    <property type="entry name" value="LbH_LpxD"/>
    <property type="match status" value="1"/>
</dbReference>
<evidence type="ECO:0000256" key="5">
    <source>
        <dbReference type="ARBA" id="ARBA00023098"/>
    </source>
</evidence>
<comment type="subunit">
    <text evidence="7">Homotrimer.</text>
</comment>
<dbReference type="Pfam" id="PF00132">
    <property type="entry name" value="Hexapep"/>
    <property type="match status" value="2"/>
</dbReference>
<dbReference type="Gene3D" id="2.160.10.10">
    <property type="entry name" value="Hexapeptide repeat proteins"/>
    <property type="match status" value="1"/>
</dbReference>
<dbReference type="HAMAP" id="MF_00523">
    <property type="entry name" value="LpxD"/>
    <property type="match status" value="1"/>
</dbReference>
<dbReference type="EC" id="2.3.1.191" evidence="7"/>
<dbReference type="RefSeq" id="WP_200357996.1">
    <property type="nucleotide sequence ID" value="NZ_JAENIL010000058.1"/>
</dbReference>
<dbReference type="SUPFAM" id="SSF51161">
    <property type="entry name" value="Trimeric LpxA-like enzymes"/>
    <property type="match status" value="1"/>
</dbReference>
<reference evidence="9" key="1">
    <citation type="submission" date="2021-01" db="EMBL/GenBank/DDBJ databases">
        <title>Modified the classification status of verrucomicrobia.</title>
        <authorList>
            <person name="Feng X."/>
        </authorList>
    </citation>
    <scope>NUCLEOTIDE SEQUENCE</scope>
    <source>
        <strain evidence="9">KCTC 13126</strain>
    </source>
</reference>
<dbReference type="Pfam" id="PF04613">
    <property type="entry name" value="LpxD"/>
    <property type="match status" value="1"/>
</dbReference>
<evidence type="ECO:0000256" key="2">
    <source>
        <dbReference type="ARBA" id="ARBA00022556"/>
    </source>
</evidence>
<dbReference type="GO" id="GO:0009245">
    <property type="term" value="P:lipid A biosynthetic process"/>
    <property type="evidence" value="ECO:0007669"/>
    <property type="project" value="UniProtKB-UniRule"/>
</dbReference>
<dbReference type="AlphaFoldDB" id="A0A934S6E6"/>
<dbReference type="GO" id="GO:0103118">
    <property type="term" value="F:UDP-3-O-[(3R)-3-hydroxyacyl]-glucosamine N-acyltransferase activity"/>
    <property type="evidence" value="ECO:0007669"/>
    <property type="project" value="UniProtKB-EC"/>
</dbReference>
<comment type="function">
    <text evidence="7">Catalyzes the N-acylation of UDP-3-O-acylglucosamine using 3-hydroxyacyl-ACP as the acyl donor. Is involved in the biosynthesis of lipid A, a phosphorylated glycolipid that anchors the lipopolysaccharide to the outer membrane of the cell.</text>
</comment>
<protein>
    <recommendedName>
        <fullName evidence="7">UDP-3-O-acylglucosamine N-acyltransferase</fullName>
        <ecNumber evidence="7">2.3.1.191</ecNumber>
    </recommendedName>
</protein>
<name>A0A934S6E6_9BACT</name>
<accession>A0A934S6E6</accession>
<dbReference type="InterPro" id="IPR001451">
    <property type="entry name" value="Hexapep"/>
</dbReference>
<dbReference type="InterPro" id="IPR011004">
    <property type="entry name" value="Trimer_LpxA-like_sf"/>
</dbReference>
<comment type="caution">
    <text evidence="9">The sequence shown here is derived from an EMBL/GenBank/DDBJ whole genome shotgun (WGS) entry which is preliminary data.</text>
</comment>